<organism evidence="3 4">
    <name type="scientific">Lottia gigantea</name>
    <name type="common">Giant owl limpet</name>
    <dbReference type="NCBI Taxonomy" id="225164"/>
    <lineage>
        <taxon>Eukaryota</taxon>
        <taxon>Metazoa</taxon>
        <taxon>Spiralia</taxon>
        <taxon>Lophotrochozoa</taxon>
        <taxon>Mollusca</taxon>
        <taxon>Gastropoda</taxon>
        <taxon>Patellogastropoda</taxon>
        <taxon>Lottioidea</taxon>
        <taxon>Lottiidae</taxon>
        <taxon>Lottia</taxon>
    </lineage>
</organism>
<keyword evidence="4" id="KW-1185">Reference proteome</keyword>
<evidence type="ECO:0000256" key="1">
    <source>
        <dbReference type="ARBA" id="ARBA00004173"/>
    </source>
</evidence>
<dbReference type="InterPro" id="IPR019266">
    <property type="entry name" value="Ribosomal_mS27"/>
</dbReference>
<sequence length="472" mass="55629">MAAHFTKTLATRLKLIKISTRSLSFSARRCMLSEAYKCQDAWTQRLNSDYLQKVDLNDFAVDLRSKFDKSKAMLVDMNVLANKLHEMEKGDALYMEDLIRKYRQSSVSVPVNDCIVYAIVRAYLDLGIADRLIDLMKNKSMYGIFPNPHAVNLIMDHFIKNKDYNASSQIAYEMMLQDDFSHPITYLLSLHSCVNHYNDISLDPPPEPEVNPDEEEDWIPVGIIRYIVYDDHFDIKDERFLMGKTLYTLGRNCAEDSILSQSLQFLGLGLYQKFEKGMNLLEKWAESKDNTLVAEEAVLKFEESLEKAETRNPEEPPKDLGLRTMADAVREFRITNEEKQDYITRFKKLKSELSNRIKEDSLETRVETLVKNVSKYEETDIKTQTELFSIWIEDRDRQIKQQIWEYKRQEKEKEIETKLKEIQTKEEMLRFFENRDRIILSKRGIRPEVGEQEELDIDTIQAIRKKRRQFRT</sequence>
<name>V4AZN7_LOTGI</name>
<protein>
    <recommendedName>
        <fullName evidence="5">28S ribosomal protein S27, mitochondrial</fullName>
    </recommendedName>
</protein>
<dbReference type="OMA" id="REDIDHA"/>
<dbReference type="RefSeq" id="XP_009048720.1">
    <property type="nucleotide sequence ID" value="XM_009050472.1"/>
</dbReference>
<dbReference type="HOGENOM" id="CLU_034411_0_0_1"/>
<accession>V4AZN7</accession>
<dbReference type="Proteomes" id="UP000030746">
    <property type="component" value="Unassembled WGS sequence"/>
</dbReference>
<dbReference type="InterPro" id="IPR034913">
    <property type="entry name" value="mS27/PTCD2"/>
</dbReference>
<dbReference type="Pfam" id="PF10037">
    <property type="entry name" value="MRP-S27"/>
    <property type="match status" value="1"/>
</dbReference>
<dbReference type="EMBL" id="KB200701">
    <property type="protein sequence ID" value="ESP00601.1"/>
    <property type="molecule type" value="Genomic_DNA"/>
</dbReference>
<evidence type="ECO:0000313" key="3">
    <source>
        <dbReference type="EMBL" id="ESP00601.1"/>
    </source>
</evidence>
<keyword evidence="2" id="KW-0175">Coiled coil</keyword>
<evidence type="ECO:0008006" key="5">
    <source>
        <dbReference type="Google" id="ProtNLM"/>
    </source>
</evidence>
<evidence type="ECO:0000313" key="4">
    <source>
        <dbReference type="Proteomes" id="UP000030746"/>
    </source>
</evidence>
<gene>
    <name evidence="3" type="ORF">LOTGIDRAFT_149768</name>
</gene>
<dbReference type="KEGG" id="lgi:LOTGIDRAFT_149768"/>
<dbReference type="OrthoDB" id="19830at2759"/>
<comment type="subcellular location">
    <subcellularLocation>
        <location evidence="1">Mitochondrion</location>
    </subcellularLocation>
</comment>
<reference evidence="3 4" key="1">
    <citation type="journal article" date="2013" name="Nature">
        <title>Insights into bilaterian evolution from three spiralian genomes.</title>
        <authorList>
            <person name="Simakov O."/>
            <person name="Marletaz F."/>
            <person name="Cho S.J."/>
            <person name="Edsinger-Gonzales E."/>
            <person name="Havlak P."/>
            <person name="Hellsten U."/>
            <person name="Kuo D.H."/>
            <person name="Larsson T."/>
            <person name="Lv J."/>
            <person name="Arendt D."/>
            <person name="Savage R."/>
            <person name="Osoegawa K."/>
            <person name="de Jong P."/>
            <person name="Grimwood J."/>
            <person name="Chapman J.A."/>
            <person name="Shapiro H."/>
            <person name="Aerts A."/>
            <person name="Otillar R.P."/>
            <person name="Terry A.Y."/>
            <person name="Boore J.L."/>
            <person name="Grigoriev I.V."/>
            <person name="Lindberg D.R."/>
            <person name="Seaver E.C."/>
            <person name="Weisblat D.A."/>
            <person name="Putnam N.H."/>
            <person name="Rokhsar D.S."/>
        </authorList>
    </citation>
    <scope>NUCLEOTIDE SEQUENCE [LARGE SCALE GENOMIC DNA]</scope>
</reference>
<evidence type="ECO:0000256" key="2">
    <source>
        <dbReference type="SAM" id="Coils"/>
    </source>
</evidence>
<dbReference type="STRING" id="225164.V4AZN7"/>
<dbReference type="PANTHER" id="PTHR21393:SF0">
    <property type="entry name" value="SMALL RIBOSOMAL SUBUNIT PROTEIN MS27"/>
    <property type="match status" value="1"/>
</dbReference>
<dbReference type="GO" id="GO:0005739">
    <property type="term" value="C:mitochondrion"/>
    <property type="evidence" value="ECO:0007669"/>
    <property type="project" value="UniProtKB-SubCell"/>
</dbReference>
<dbReference type="AlphaFoldDB" id="V4AZN7"/>
<proteinExistence type="predicted"/>
<feature type="coiled-coil region" evidence="2">
    <location>
        <begin position="408"/>
        <end position="435"/>
    </location>
</feature>
<dbReference type="GeneID" id="20235490"/>
<dbReference type="PANTHER" id="PTHR21393">
    <property type="entry name" value="MITOCHONDRIAL 28S RIBOSOMAL PROTEIN S27"/>
    <property type="match status" value="1"/>
</dbReference>
<dbReference type="CTD" id="20235490"/>